<sequence>MRVIGKLVLETDSLLVANWLRNLQCPRHSRANLVNVYCNLISQMRRSRFANLAIQHSRGINILSLPPAGVRQIVWDDLVGVAYFRLWISFYFAWVSPFL</sequence>
<dbReference type="Proteomes" id="UP000008311">
    <property type="component" value="Unassembled WGS sequence"/>
</dbReference>
<name>B9RNJ4_RICCO</name>
<accession>B9RNJ4</accession>
<organism evidence="1 2">
    <name type="scientific">Ricinus communis</name>
    <name type="common">Castor bean</name>
    <dbReference type="NCBI Taxonomy" id="3988"/>
    <lineage>
        <taxon>Eukaryota</taxon>
        <taxon>Viridiplantae</taxon>
        <taxon>Streptophyta</taxon>
        <taxon>Embryophyta</taxon>
        <taxon>Tracheophyta</taxon>
        <taxon>Spermatophyta</taxon>
        <taxon>Magnoliopsida</taxon>
        <taxon>eudicotyledons</taxon>
        <taxon>Gunneridae</taxon>
        <taxon>Pentapetalae</taxon>
        <taxon>rosids</taxon>
        <taxon>fabids</taxon>
        <taxon>Malpighiales</taxon>
        <taxon>Euphorbiaceae</taxon>
        <taxon>Acalyphoideae</taxon>
        <taxon>Acalypheae</taxon>
        <taxon>Ricinus</taxon>
    </lineage>
</organism>
<keyword evidence="2" id="KW-1185">Reference proteome</keyword>
<evidence type="ECO:0000313" key="2">
    <source>
        <dbReference type="Proteomes" id="UP000008311"/>
    </source>
</evidence>
<evidence type="ECO:0000313" key="1">
    <source>
        <dbReference type="EMBL" id="EEF47317.1"/>
    </source>
</evidence>
<dbReference type="AlphaFoldDB" id="B9RNJ4"/>
<proteinExistence type="predicted"/>
<dbReference type="InParanoid" id="B9RNJ4"/>
<reference evidence="2" key="1">
    <citation type="journal article" date="2010" name="Nat. Biotechnol.">
        <title>Draft genome sequence of the oilseed species Ricinus communis.</title>
        <authorList>
            <person name="Chan A.P."/>
            <person name="Crabtree J."/>
            <person name="Zhao Q."/>
            <person name="Lorenzi H."/>
            <person name="Orvis J."/>
            <person name="Puiu D."/>
            <person name="Melake-Berhan A."/>
            <person name="Jones K.M."/>
            <person name="Redman J."/>
            <person name="Chen G."/>
            <person name="Cahoon E.B."/>
            <person name="Gedil M."/>
            <person name="Stanke M."/>
            <person name="Haas B.J."/>
            <person name="Wortman J.R."/>
            <person name="Fraser-Liggett C.M."/>
            <person name="Ravel J."/>
            <person name="Rabinowicz P.D."/>
        </authorList>
    </citation>
    <scope>NUCLEOTIDE SEQUENCE [LARGE SCALE GENOMIC DNA]</scope>
    <source>
        <strain evidence="2">cv. Hale</strain>
    </source>
</reference>
<protein>
    <submittedName>
        <fullName evidence="1">Uncharacterized protein</fullName>
    </submittedName>
</protein>
<dbReference type="EMBL" id="EQ973790">
    <property type="protein sequence ID" value="EEF47317.1"/>
    <property type="molecule type" value="Genomic_DNA"/>
</dbReference>
<gene>
    <name evidence="1" type="ORF">RCOM_1348460</name>
</gene>